<name>A0AAD5XIT6_9FUNG</name>
<reference evidence="1" key="1">
    <citation type="submission" date="2020-05" db="EMBL/GenBank/DDBJ databases">
        <title>Phylogenomic resolution of chytrid fungi.</title>
        <authorList>
            <person name="Stajich J.E."/>
            <person name="Amses K."/>
            <person name="Simmons R."/>
            <person name="Seto K."/>
            <person name="Myers J."/>
            <person name="Bonds A."/>
            <person name="Quandt C.A."/>
            <person name="Barry K."/>
            <person name="Liu P."/>
            <person name="Grigoriev I."/>
            <person name="Longcore J.E."/>
            <person name="James T.Y."/>
        </authorList>
    </citation>
    <scope>NUCLEOTIDE SEQUENCE</scope>
    <source>
        <strain evidence="1">JEL0379</strain>
    </source>
</reference>
<accession>A0AAD5XIT6</accession>
<proteinExistence type="predicted"/>
<evidence type="ECO:0000313" key="2">
    <source>
        <dbReference type="Proteomes" id="UP001212152"/>
    </source>
</evidence>
<dbReference type="Proteomes" id="UP001212152">
    <property type="component" value="Unassembled WGS sequence"/>
</dbReference>
<keyword evidence="2" id="KW-1185">Reference proteome</keyword>
<dbReference type="AlphaFoldDB" id="A0AAD5XIT6"/>
<evidence type="ECO:0000313" key="1">
    <source>
        <dbReference type="EMBL" id="KAJ3166362.1"/>
    </source>
</evidence>
<sequence>MDVRQALDFGLSGAIIVCKVPRKFRGADVEIFSKVVGSFVEDWERIMGDIEKVLQGKSSGMAVTR</sequence>
<dbReference type="EMBL" id="JADGJQ010000172">
    <property type="protein sequence ID" value="KAJ3166362.1"/>
    <property type="molecule type" value="Genomic_DNA"/>
</dbReference>
<gene>
    <name evidence="1" type="ORF">HDU87_002207</name>
</gene>
<organism evidence="1 2">
    <name type="scientific">Geranomyces variabilis</name>
    <dbReference type="NCBI Taxonomy" id="109894"/>
    <lineage>
        <taxon>Eukaryota</taxon>
        <taxon>Fungi</taxon>
        <taxon>Fungi incertae sedis</taxon>
        <taxon>Chytridiomycota</taxon>
        <taxon>Chytridiomycota incertae sedis</taxon>
        <taxon>Chytridiomycetes</taxon>
        <taxon>Spizellomycetales</taxon>
        <taxon>Powellomycetaceae</taxon>
        <taxon>Geranomyces</taxon>
    </lineage>
</organism>
<protein>
    <submittedName>
        <fullName evidence="1">Uncharacterized protein</fullName>
    </submittedName>
</protein>
<comment type="caution">
    <text evidence="1">The sequence shown here is derived from an EMBL/GenBank/DDBJ whole genome shotgun (WGS) entry which is preliminary data.</text>
</comment>